<evidence type="ECO:0000256" key="2">
    <source>
        <dbReference type="ARBA" id="ARBA00006706"/>
    </source>
</evidence>
<evidence type="ECO:0000256" key="4">
    <source>
        <dbReference type="ARBA" id="ARBA00022723"/>
    </source>
</evidence>
<evidence type="ECO:0000256" key="5">
    <source>
        <dbReference type="ARBA" id="ARBA00022842"/>
    </source>
</evidence>
<evidence type="ECO:0008006" key="8">
    <source>
        <dbReference type="Google" id="ProtNLM"/>
    </source>
</evidence>
<dbReference type="InterPro" id="IPR053378">
    <property type="entry name" value="Prenyl_diphosphate_synthase"/>
</dbReference>
<evidence type="ECO:0000313" key="7">
    <source>
        <dbReference type="EMBL" id="SVA62252.1"/>
    </source>
</evidence>
<dbReference type="AlphaFoldDB" id="A0A381XCG7"/>
<accession>A0A381XCG7</accession>
<dbReference type="GO" id="GO:0046872">
    <property type="term" value="F:metal ion binding"/>
    <property type="evidence" value="ECO:0007669"/>
    <property type="project" value="UniProtKB-KW"/>
</dbReference>
<protein>
    <recommendedName>
        <fullName evidence="8">Geranyl transferase</fullName>
    </recommendedName>
</protein>
<dbReference type="PANTHER" id="PTHR43281:SF1">
    <property type="entry name" value="FARNESYL DIPHOSPHATE SYNTHASE"/>
    <property type="match status" value="1"/>
</dbReference>
<dbReference type="Pfam" id="PF00348">
    <property type="entry name" value="polyprenyl_synt"/>
    <property type="match status" value="1"/>
</dbReference>
<dbReference type="EMBL" id="UINC01014624">
    <property type="protein sequence ID" value="SVA62252.1"/>
    <property type="molecule type" value="Genomic_DNA"/>
</dbReference>
<evidence type="ECO:0000256" key="3">
    <source>
        <dbReference type="ARBA" id="ARBA00022679"/>
    </source>
</evidence>
<dbReference type="PROSITE" id="PS00444">
    <property type="entry name" value="POLYPRENYL_SYNTHASE_2"/>
    <property type="match status" value="1"/>
</dbReference>
<dbReference type="Gene3D" id="1.10.600.10">
    <property type="entry name" value="Farnesyl Diphosphate Synthase"/>
    <property type="match status" value="1"/>
</dbReference>
<keyword evidence="5" id="KW-0460">Magnesium</keyword>
<dbReference type="InterPro" id="IPR000092">
    <property type="entry name" value="Polyprenyl_synt"/>
</dbReference>
<dbReference type="InterPro" id="IPR033749">
    <property type="entry name" value="Polyprenyl_synt_CS"/>
</dbReference>
<dbReference type="SFLD" id="SFLDG01017">
    <property type="entry name" value="Polyprenyl_Transferase_Like"/>
    <property type="match status" value="1"/>
</dbReference>
<gene>
    <name evidence="7" type="ORF">METZ01_LOCUS115106</name>
</gene>
<keyword evidence="4" id="KW-0479">Metal-binding</keyword>
<organism evidence="7">
    <name type="scientific">marine metagenome</name>
    <dbReference type="NCBI Taxonomy" id="408172"/>
    <lineage>
        <taxon>unclassified sequences</taxon>
        <taxon>metagenomes</taxon>
        <taxon>ecological metagenomes</taxon>
    </lineage>
</organism>
<dbReference type="GO" id="GO:0005737">
    <property type="term" value="C:cytoplasm"/>
    <property type="evidence" value="ECO:0007669"/>
    <property type="project" value="UniProtKB-ARBA"/>
</dbReference>
<dbReference type="GO" id="GO:0008299">
    <property type="term" value="P:isoprenoid biosynthetic process"/>
    <property type="evidence" value="ECO:0007669"/>
    <property type="project" value="UniProtKB-KW"/>
</dbReference>
<proteinExistence type="inferred from homology"/>
<name>A0A381XCG7_9ZZZZ</name>
<comment type="cofactor">
    <cofactor evidence="1">
        <name>Mg(2+)</name>
        <dbReference type="ChEBI" id="CHEBI:18420"/>
    </cofactor>
</comment>
<dbReference type="FunFam" id="1.10.600.10:FF:000001">
    <property type="entry name" value="Geranylgeranyl diphosphate synthase"/>
    <property type="match status" value="1"/>
</dbReference>
<keyword evidence="6" id="KW-0414">Isoprene biosynthesis</keyword>
<dbReference type="InterPro" id="IPR008949">
    <property type="entry name" value="Isoprenoid_synthase_dom_sf"/>
</dbReference>
<reference evidence="7" key="1">
    <citation type="submission" date="2018-05" db="EMBL/GenBank/DDBJ databases">
        <authorList>
            <person name="Lanie J.A."/>
            <person name="Ng W.-L."/>
            <person name="Kazmierczak K.M."/>
            <person name="Andrzejewski T.M."/>
            <person name="Davidsen T.M."/>
            <person name="Wayne K.J."/>
            <person name="Tettelin H."/>
            <person name="Glass J.I."/>
            <person name="Rusch D."/>
            <person name="Podicherti R."/>
            <person name="Tsui H.-C.T."/>
            <person name="Winkler M.E."/>
        </authorList>
    </citation>
    <scope>NUCLEOTIDE SEQUENCE</scope>
</reference>
<dbReference type="SFLD" id="SFLDS00005">
    <property type="entry name" value="Isoprenoid_Synthase_Type_I"/>
    <property type="match status" value="1"/>
</dbReference>
<evidence type="ECO:0000256" key="1">
    <source>
        <dbReference type="ARBA" id="ARBA00001946"/>
    </source>
</evidence>
<dbReference type="PANTHER" id="PTHR43281">
    <property type="entry name" value="FARNESYL DIPHOSPHATE SYNTHASE"/>
    <property type="match status" value="1"/>
</dbReference>
<dbReference type="SUPFAM" id="SSF48576">
    <property type="entry name" value="Terpenoid synthases"/>
    <property type="match status" value="1"/>
</dbReference>
<evidence type="ECO:0000256" key="6">
    <source>
        <dbReference type="ARBA" id="ARBA00023229"/>
    </source>
</evidence>
<dbReference type="GO" id="GO:0004659">
    <property type="term" value="F:prenyltransferase activity"/>
    <property type="evidence" value="ECO:0007669"/>
    <property type="project" value="InterPro"/>
</dbReference>
<keyword evidence="3" id="KW-0808">Transferase</keyword>
<dbReference type="CDD" id="cd00685">
    <property type="entry name" value="Trans_IPPS_HT"/>
    <property type="match status" value="1"/>
</dbReference>
<dbReference type="PROSITE" id="PS00723">
    <property type="entry name" value="POLYPRENYL_SYNTHASE_1"/>
    <property type="match status" value="1"/>
</dbReference>
<dbReference type="NCBIfam" id="NF045485">
    <property type="entry name" value="FPPsyn"/>
    <property type="match status" value="1"/>
</dbReference>
<comment type="similarity">
    <text evidence="2">Belongs to the FPP/GGPP synthase family.</text>
</comment>
<sequence length="260" mass="27195">MRYSSIGAGKRFRAALVYAAGTSLGAAEAALDVPACAVELVHAFSLVHDDLPAMDDDNLRRGKPTCHRAFDEATAILAGDALQTQAFEILASGLELSVTPSERLEMLALLARASGAAGLAGGQAIDLQATTVDASLDTVERMHALKTGSLIRASVSLGALAASASAEILTTLDQFAQNLGLAYQVIDDVLDGTVDTPILGKDSGSDRDADKPTYLSILGEHDARQFAGKLHHSASQILTGAPFDTQLLLALARFTIERSH</sequence>